<reference evidence="2 3" key="1">
    <citation type="submission" date="2016-10" db="EMBL/GenBank/DDBJ databases">
        <authorList>
            <person name="de Groot N.N."/>
        </authorList>
    </citation>
    <scope>NUCLEOTIDE SEQUENCE [LARGE SCALE GENOMIC DNA]</scope>
    <source>
        <strain evidence="2 3">CGMCC 1.6291</strain>
    </source>
</reference>
<sequence length="113" mass="13124">MVRDRDGSLMRRVGIMILGMALAVVPAFAVADADAEREALSRLVYELEALEPLIDEAEAQSDPDQRIRMEYDWLRRDLERVRSGIRDHIEAPRRQPRPATPREIEPLRGDYRR</sequence>
<evidence type="ECO:0000256" key="1">
    <source>
        <dbReference type="SAM" id="MobiDB-lite"/>
    </source>
</evidence>
<feature type="compositionally biased region" description="Basic and acidic residues" evidence="1">
    <location>
        <begin position="100"/>
        <end position="113"/>
    </location>
</feature>
<dbReference type="NCBIfam" id="TIGR01690">
    <property type="entry name" value="ICE_RAQPRD"/>
    <property type="match status" value="1"/>
</dbReference>
<gene>
    <name evidence="2" type="ORF">SAMN04488052_11460</name>
</gene>
<evidence type="ECO:0000313" key="3">
    <source>
        <dbReference type="Proteomes" id="UP000199657"/>
    </source>
</evidence>
<proteinExistence type="predicted"/>
<accession>A0A1H8VQR8</accession>
<dbReference type="STRING" id="406100.SAMN04488052_11460"/>
<feature type="region of interest" description="Disordered" evidence="1">
    <location>
        <begin position="87"/>
        <end position="113"/>
    </location>
</feature>
<keyword evidence="3" id="KW-1185">Reference proteome</keyword>
<dbReference type="Pfam" id="PF09686">
    <property type="entry name" value="Plasmid_RAQPRD"/>
    <property type="match status" value="1"/>
</dbReference>
<dbReference type="Proteomes" id="UP000199657">
    <property type="component" value="Unassembled WGS sequence"/>
</dbReference>
<dbReference type="InterPro" id="IPR019110">
    <property type="entry name" value="Uncharacterised_RAQPRD"/>
</dbReference>
<name>A0A1H8VQR8_9GAMM</name>
<organism evidence="2 3">
    <name type="scientific">Aquisalimonas asiatica</name>
    <dbReference type="NCBI Taxonomy" id="406100"/>
    <lineage>
        <taxon>Bacteria</taxon>
        <taxon>Pseudomonadati</taxon>
        <taxon>Pseudomonadota</taxon>
        <taxon>Gammaproteobacteria</taxon>
        <taxon>Chromatiales</taxon>
        <taxon>Ectothiorhodospiraceae</taxon>
        <taxon>Aquisalimonas</taxon>
    </lineage>
</organism>
<dbReference type="EMBL" id="FOEG01000014">
    <property type="protein sequence ID" value="SEP17721.1"/>
    <property type="molecule type" value="Genomic_DNA"/>
</dbReference>
<evidence type="ECO:0000313" key="2">
    <source>
        <dbReference type="EMBL" id="SEP17721.1"/>
    </source>
</evidence>
<dbReference type="AlphaFoldDB" id="A0A1H8VQR8"/>
<protein>
    <submittedName>
        <fullName evidence="2">Integrative conjugative element protein, RAQPRD family</fullName>
    </submittedName>
</protein>